<evidence type="ECO:0000313" key="7">
    <source>
        <dbReference type="Proteomes" id="UP001242480"/>
    </source>
</evidence>
<dbReference type="PANTHER" id="PTHR30502">
    <property type="entry name" value="2-KETO-3-DEOXY-L-RHAMNONATE ALDOLASE"/>
    <property type="match status" value="1"/>
</dbReference>
<accession>A0ABU0JPL0</accession>
<dbReference type="InterPro" id="IPR005000">
    <property type="entry name" value="Aldolase/citrate-lyase_domain"/>
</dbReference>
<evidence type="ECO:0000256" key="1">
    <source>
        <dbReference type="ARBA" id="ARBA00005568"/>
    </source>
</evidence>
<evidence type="ECO:0000259" key="5">
    <source>
        <dbReference type="Pfam" id="PF03328"/>
    </source>
</evidence>
<proteinExistence type="inferred from homology"/>
<keyword evidence="3 6" id="KW-0456">Lyase</keyword>
<dbReference type="SUPFAM" id="SSF51621">
    <property type="entry name" value="Phosphoenolpyruvate/pyruvate domain"/>
    <property type="match status" value="1"/>
</dbReference>
<protein>
    <submittedName>
        <fullName evidence="6">4-hydroxy-2-oxoheptanedioate aldolase</fullName>
        <ecNumber evidence="6">4.1.2.52</ecNumber>
    </submittedName>
</protein>
<comment type="caution">
    <text evidence="6">The sequence shown here is derived from an EMBL/GenBank/DDBJ whole genome shotgun (WGS) entry which is preliminary data.</text>
</comment>
<dbReference type="PROSITE" id="PS51257">
    <property type="entry name" value="PROKAR_LIPOPROTEIN"/>
    <property type="match status" value="1"/>
</dbReference>
<dbReference type="InterPro" id="IPR015813">
    <property type="entry name" value="Pyrv/PenolPyrv_kinase-like_dom"/>
</dbReference>
<reference evidence="6 7" key="1">
    <citation type="submission" date="2023-07" db="EMBL/GenBank/DDBJ databases">
        <title>Genomic Encyclopedia of Type Strains, Phase IV (KMG-IV): sequencing the most valuable type-strain genomes for metagenomic binning, comparative biology and taxonomic classification.</title>
        <authorList>
            <person name="Goeker M."/>
        </authorList>
    </citation>
    <scope>NUCLEOTIDE SEQUENCE [LARGE SCALE GENOMIC DNA]</scope>
    <source>
        <strain evidence="6 7">DSM 19619</strain>
    </source>
</reference>
<dbReference type="Pfam" id="PF03328">
    <property type="entry name" value="HpcH_HpaI"/>
    <property type="match status" value="1"/>
</dbReference>
<organism evidence="6 7">
    <name type="scientific">Labrys wisconsinensis</name>
    <dbReference type="NCBI Taxonomy" id="425677"/>
    <lineage>
        <taxon>Bacteria</taxon>
        <taxon>Pseudomonadati</taxon>
        <taxon>Pseudomonadota</taxon>
        <taxon>Alphaproteobacteria</taxon>
        <taxon>Hyphomicrobiales</taxon>
        <taxon>Xanthobacteraceae</taxon>
        <taxon>Labrys</taxon>
    </lineage>
</organism>
<dbReference type="RefSeq" id="WP_307286661.1">
    <property type="nucleotide sequence ID" value="NZ_JAUSVX010000037.1"/>
</dbReference>
<evidence type="ECO:0000256" key="3">
    <source>
        <dbReference type="ARBA" id="ARBA00023239"/>
    </source>
</evidence>
<dbReference type="PANTHER" id="PTHR30502:SF0">
    <property type="entry name" value="PHOSPHOENOLPYRUVATE CARBOXYLASE FAMILY PROTEIN"/>
    <property type="match status" value="1"/>
</dbReference>
<keyword evidence="2" id="KW-0479">Metal-binding</keyword>
<dbReference type="Gene3D" id="3.20.20.60">
    <property type="entry name" value="Phosphoenolpyruvate-binding domains"/>
    <property type="match status" value="1"/>
</dbReference>
<dbReference type="Proteomes" id="UP001242480">
    <property type="component" value="Unassembled WGS sequence"/>
</dbReference>
<name>A0ABU0JPL0_9HYPH</name>
<evidence type="ECO:0000256" key="4">
    <source>
        <dbReference type="SAM" id="MobiDB-lite"/>
    </source>
</evidence>
<dbReference type="InterPro" id="IPR040442">
    <property type="entry name" value="Pyrv_kinase-like_dom_sf"/>
</dbReference>
<feature type="domain" description="HpcH/HpaI aldolase/citrate lyase" evidence="5">
    <location>
        <begin position="20"/>
        <end position="212"/>
    </location>
</feature>
<sequence>MIPNGIRAKWAADEPVLNGWLAMACPFTAEIMAAQGYDSLTIDLQHGLVGYEAATTMLQAMRTSPVTPLVRVPWLDPAAIMKTLDAGAYGVICPMINTSEEAARLVSYVRYPPAGVRSFGPIRANFSAGADYGQHADREVLCLAMIETAEAMANLDAIVATPGLDGVYIGPADLTLGLTGRRYPTGFDREEPEMVEAIRTILAKAHGAGIRACLHNGTPAYAARAIGWGFDLVTISNDVRLLAGAAQASVAATRKLIGEMPAGPDRTAAGPDSKAAGPDSKAAGGY</sequence>
<evidence type="ECO:0000256" key="2">
    <source>
        <dbReference type="ARBA" id="ARBA00022723"/>
    </source>
</evidence>
<comment type="similarity">
    <text evidence="1">Belongs to the HpcH/HpaI aldolase family.</text>
</comment>
<feature type="region of interest" description="Disordered" evidence="4">
    <location>
        <begin position="260"/>
        <end position="286"/>
    </location>
</feature>
<dbReference type="EMBL" id="JAUSVX010000037">
    <property type="protein sequence ID" value="MDQ0475426.1"/>
    <property type="molecule type" value="Genomic_DNA"/>
</dbReference>
<keyword evidence="7" id="KW-1185">Reference proteome</keyword>
<dbReference type="GO" id="GO:0016829">
    <property type="term" value="F:lyase activity"/>
    <property type="evidence" value="ECO:0007669"/>
    <property type="project" value="UniProtKB-KW"/>
</dbReference>
<evidence type="ECO:0000313" key="6">
    <source>
        <dbReference type="EMBL" id="MDQ0475426.1"/>
    </source>
</evidence>
<dbReference type="EC" id="4.1.2.52" evidence="6"/>
<gene>
    <name evidence="6" type="ORF">QO011_008470</name>
</gene>
<dbReference type="InterPro" id="IPR050251">
    <property type="entry name" value="HpcH-HpaI_aldolase"/>
</dbReference>